<dbReference type="Pfam" id="PF13649">
    <property type="entry name" value="Methyltransf_25"/>
    <property type="match status" value="1"/>
</dbReference>
<evidence type="ECO:0000259" key="1">
    <source>
        <dbReference type="Pfam" id="PF13649"/>
    </source>
</evidence>
<keyword evidence="2" id="KW-0489">Methyltransferase</keyword>
<proteinExistence type="predicted"/>
<dbReference type="CDD" id="cd02440">
    <property type="entry name" value="AdoMet_MTases"/>
    <property type="match status" value="1"/>
</dbReference>
<evidence type="ECO:0000313" key="2">
    <source>
        <dbReference type="EMBL" id="ANY75248.1"/>
    </source>
</evidence>
<keyword evidence="2" id="KW-0808">Transferase</keyword>
<feature type="domain" description="Methyltransferase" evidence="1">
    <location>
        <begin position="48"/>
        <end position="145"/>
    </location>
</feature>
<name>A0A1B2E5I4_9BACL</name>
<dbReference type="InterPro" id="IPR050508">
    <property type="entry name" value="Methyltransf_Superfamily"/>
</dbReference>
<dbReference type="GO" id="GO:0008168">
    <property type="term" value="F:methyltransferase activity"/>
    <property type="evidence" value="ECO:0007669"/>
    <property type="project" value="UniProtKB-KW"/>
</dbReference>
<dbReference type="RefSeq" id="WP_099478905.1">
    <property type="nucleotide sequence ID" value="NZ_CP016809.1"/>
</dbReference>
<protein>
    <submittedName>
        <fullName evidence="2">SAM-dependent methyltransferase</fullName>
    </submittedName>
</protein>
<dbReference type="KEGG" id="pib:BBD41_23205"/>
<dbReference type="Gene3D" id="3.40.50.150">
    <property type="entry name" value="Vaccinia Virus protein VP39"/>
    <property type="match status" value="1"/>
</dbReference>
<dbReference type="InterPro" id="IPR041698">
    <property type="entry name" value="Methyltransf_25"/>
</dbReference>
<accession>A0A1B2E5I4</accession>
<dbReference type="PANTHER" id="PTHR42912">
    <property type="entry name" value="METHYLTRANSFERASE"/>
    <property type="match status" value="1"/>
</dbReference>
<dbReference type="EMBL" id="CP016809">
    <property type="protein sequence ID" value="ANY75248.1"/>
    <property type="molecule type" value="Genomic_DNA"/>
</dbReference>
<dbReference type="AlphaFoldDB" id="A0A1B2E5I4"/>
<dbReference type="InterPro" id="IPR029063">
    <property type="entry name" value="SAM-dependent_MTases_sf"/>
</dbReference>
<dbReference type="Gene3D" id="2.20.25.110">
    <property type="entry name" value="S-adenosyl-L-methionine-dependent methyltransferases"/>
    <property type="match status" value="1"/>
</dbReference>
<reference evidence="2" key="1">
    <citation type="submission" date="2016-08" db="EMBL/GenBank/DDBJ databases">
        <title>Complete Genome Seqeunce of Paenibacillus sp. nov. IHBB 9852 from high altitute lake of Indian trans-Himalayas.</title>
        <authorList>
            <person name="Kiran S."/>
            <person name="Swarnkar M.K."/>
            <person name="Rana A."/>
            <person name="Tewari R."/>
            <person name="Gulati A."/>
        </authorList>
    </citation>
    <scope>NUCLEOTIDE SEQUENCE [LARGE SCALE GENOMIC DNA]</scope>
    <source>
        <strain evidence="2">IHBB 9852</strain>
    </source>
</reference>
<dbReference type="SUPFAM" id="SSF53335">
    <property type="entry name" value="S-adenosyl-L-methionine-dependent methyltransferases"/>
    <property type="match status" value="1"/>
</dbReference>
<sequence length="261" mass="30484">MEKTVHKWYEESFGKDYLLIYRHRDRRQAEEEVFKMMEWLKLPTHSDILDLCCGMGRHALTLAHTGYRVTGVDLSSELLQEARASDPHGLVNWVEGDMRALPEDTMFKERFDAVINLFTSFGYFEEDHEQLTVLREIHKALRPGGRFIIDYMNAEYTTNHLIPFSKRIVDGTIISETRRIFSGFVMKEIEVRVQGSNNLTRRYSERVKLYSPEKLADMLTSAGLTLDTIYGNYEGQSYDRKQSPRMIMVGHREERGTNRNA</sequence>
<gene>
    <name evidence="2" type="ORF">BBD41_23205</name>
</gene>
<organism evidence="2">
    <name type="scientific">Paenibacillus ihbetae</name>
    <dbReference type="NCBI Taxonomy" id="1870820"/>
    <lineage>
        <taxon>Bacteria</taxon>
        <taxon>Bacillati</taxon>
        <taxon>Bacillota</taxon>
        <taxon>Bacilli</taxon>
        <taxon>Bacillales</taxon>
        <taxon>Paenibacillaceae</taxon>
        <taxon>Paenibacillus</taxon>
    </lineage>
</organism>
<dbReference type="GO" id="GO:0032259">
    <property type="term" value="P:methylation"/>
    <property type="evidence" value="ECO:0007669"/>
    <property type="project" value="UniProtKB-KW"/>
</dbReference>